<dbReference type="Pfam" id="PF07690">
    <property type="entry name" value="MFS_1"/>
    <property type="match status" value="1"/>
</dbReference>
<dbReference type="GO" id="GO:0005886">
    <property type="term" value="C:plasma membrane"/>
    <property type="evidence" value="ECO:0007669"/>
    <property type="project" value="TreeGrafter"/>
</dbReference>
<dbReference type="Proteomes" id="UP000054270">
    <property type="component" value="Unassembled WGS sequence"/>
</dbReference>
<dbReference type="InterPro" id="IPR020846">
    <property type="entry name" value="MFS_dom"/>
</dbReference>
<evidence type="ECO:0000313" key="8">
    <source>
        <dbReference type="EMBL" id="KJA28813.1"/>
    </source>
</evidence>
<dbReference type="SUPFAM" id="SSF103473">
    <property type="entry name" value="MFS general substrate transporter"/>
    <property type="match status" value="1"/>
</dbReference>
<evidence type="ECO:0000259" key="7">
    <source>
        <dbReference type="PROSITE" id="PS50850"/>
    </source>
</evidence>
<feature type="domain" description="Major facilitator superfamily (MFS) profile" evidence="7">
    <location>
        <begin position="45"/>
        <end position="504"/>
    </location>
</feature>
<feature type="transmembrane region" description="Helical" evidence="6">
    <location>
        <begin position="450"/>
        <end position="470"/>
    </location>
</feature>
<feature type="transmembrane region" description="Helical" evidence="6">
    <location>
        <begin position="43"/>
        <end position="68"/>
    </location>
</feature>
<feature type="transmembrane region" description="Helical" evidence="6">
    <location>
        <begin position="306"/>
        <end position="328"/>
    </location>
</feature>
<reference evidence="9" key="1">
    <citation type="submission" date="2014-04" db="EMBL/GenBank/DDBJ databases">
        <title>Evolutionary Origins and Diversification of the Mycorrhizal Mutualists.</title>
        <authorList>
            <consortium name="DOE Joint Genome Institute"/>
            <consortium name="Mycorrhizal Genomics Consortium"/>
            <person name="Kohler A."/>
            <person name="Kuo A."/>
            <person name="Nagy L.G."/>
            <person name="Floudas D."/>
            <person name="Copeland A."/>
            <person name="Barry K.W."/>
            <person name="Cichocki N."/>
            <person name="Veneault-Fourrey C."/>
            <person name="LaButti K."/>
            <person name="Lindquist E.A."/>
            <person name="Lipzen A."/>
            <person name="Lundell T."/>
            <person name="Morin E."/>
            <person name="Murat C."/>
            <person name="Riley R."/>
            <person name="Ohm R."/>
            <person name="Sun H."/>
            <person name="Tunlid A."/>
            <person name="Henrissat B."/>
            <person name="Grigoriev I.V."/>
            <person name="Hibbett D.S."/>
            <person name="Martin F."/>
        </authorList>
    </citation>
    <scope>NUCLEOTIDE SEQUENCE [LARGE SCALE GENOMIC DNA]</scope>
    <source>
        <strain evidence="9">FD-334 SS-4</strain>
    </source>
</reference>
<dbReference type="Gene3D" id="1.20.1250.20">
    <property type="entry name" value="MFS general substrate transporter like domains"/>
    <property type="match status" value="1"/>
</dbReference>
<protein>
    <recommendedName>
        <fullName evidence="7">Major facilitator superfamily (MFS) profile domain-containing protein</fullName>
    </recommendedName>
</protein>
<evidence type="ECO:0000256" key="4">
    <source>
        <dbReference type="ARBA" id="ARBA00023136"/>
    </source>
</evidence>
<evidence type="ECO:0000256" key="2">
    <source>
        <dbReference type="ARBA" id="ARBA00022692"/>
    </source>
</evidence>
<feature type="transmembrane region" description="Helical" evidence="6">
    <location>
        <begin position="482"/>
        <end position="501"/>
    </location>
</feature>
<sequence>MPDGVKDGSRSGALKLDGGGLPLIPQPTTSPTDPLNYPNWLKYLILAQVSLLAALATLGVAVINPAVVPLAKEFHISPVLATYQTTVAIGTSSLGPLVLTPFANVYGRRPAYLISILVGFASAVGSATATSFGTLIVARVFTGLGPSAALGIGAGTVIDIFYGHQRGRAMGIFTLMSTNGSHLAPIIGGYVARDRSWRWCFWAGAMLNGAMFLIILFFMPETIFDRPNDSSTEEIFVDDDKEKIVEFETASIPVEPYHSPPMRIKTFIRRMWFWDLDRPASRQMKAKDFVIKPLSLLKYPSVAFPVLYFSVTYGFASIEPALTLATLFTKIYKFDTAQNGLANGLSLLIGATLGELCSGSVTDAAMRRARKRALEGGEAVSPELRLQGIWTGAITVPLGLLMYGLTIHFSVNFIAPCVGMAVACFGIQVITSVCYTYSCSDCYRHRSNDVSLCFNFIRQLFGMTLGFYSIPFGNRIGFEWSFAVFAALCIVSFIPIVALMYRGKRWRIALGEPSAY</sequence>
<feature type="transmembrane region" description="Helical" evidence="6">
    <location>
        <begin position="199"/>
        <end position="219"/>
    </location>
</feature>
<dbReference type="PROSITE" id="PS50850">
    <property type="entry name" value="MFS"/>
    <property type="match status" value="1"/>
</dbReference>
<dbReference type="InterPro" id="IPR036259">
    <property type="entry name" value="MFS_trans_sf"/>
</dbReference>
<dbReference type="PANTHER" id="PTHR23502">
    <property type="entry name" value="MAJOR FACILITATOR SUPERFAMILY"/>
    <property type="match status" value="1"/>
</dbReference>
<dbReference type="GO" id="GO:0022857">
    <property type="term" value="F:transmembrane transporter activity"/>
    <property type="evidence" value="ECO:0007669"/>
    <property type="project" value="InterPro"/>
</dbReference>
<feature type="transmembrane region" description="Helical" evidence="6">
    <location>
        <begin position="80"/>
        <end position="99"/>
    </location>
</feature>
<dbReference type="PANTHER" id="PTHR23502:SF181">
    <property type="entry name" value="MAJOR FACILITATOR SUPERFAMILY (MFS) PROFILE DOMAIN-CONTAINING PROTEIN"/>
    <property type="match status" value="1"/>
</dbReference>
<keyword evidence="9" id="KW-1185">Reference proteome</keyword>
<dbReference type="InterPro" id="IPR011701">
    <property type="entry name" value="MFS"/>
</dbReference>
<gene>
    <name evidence="8" type="ORF">HYPSUDRAFT_33195</name>
</gene>
<organism evidence="8 9">
    <name type="scientific">Hypholoma sublateritium (strain FD-334 SS-4)</name>
    <dbReference type="NCBI Taxonomy" id="945553"/>
    <lineage>
        <taxon>Eukaryota</taxon>
        <taxon>Fungi</taxon>
        <taxon>Dikarya</taxon>
        <taxon>Basidiomycota</taxon>
        <taxon>Agaricomycotina</taxon>
        <taxon>Agaricomycetes</taxon>
        <taxon>Agaricomycetidae</taxon>
        <taxon>Agaricales</taxon>
        <taxon>Agaricineae</taxon>
        <taxon>Strophariaceae</taxon>
        <taxon>Hypholoma</taxon>
    </lineage>
</organism>
<keyword evidence="3 6" id="KW-1133">Transmembrane helix</keyword>
<keyword evidence="2 6" id="KW-0812">Transmembrane</keyword>
<feature type="transmembrane region" description="Helical" evidence="6">
    <location>
        <begin position="169"/>
        <end position="192"/>
    </location>
</feature>
<evidence type="ECO:0000256" key="5">
    <source>
        <dbReference type="SAM" id="MobiDB-lite"/>
    </source>
</evidence>
<proteinExistence type="predicted"/>
<feature type="transmembrane region" description="Helical" evidence="6">
    <location>
        <begin position="144"/>
        <end position="163"/>
    </location>
</feature>
<dbReference type="OMA" id="NRYARRH"/>
<feature type="transmembrane region" description="Helical" evidence="6">
    <location>
        <begin position="111"/>
        <end position="137"/>
    </location>
</feature>
<dbReference type="OrthoDB" id="2585655at2759"/>
<dbReference type="EMBL" id="KN817520">
    <property type="protein sequence ID" value="KJA28813.1"/>
    <property type="molecule type" value="Genomic_DNA"/>
</dbReference>
<evidence type="ECO:0000313" key="9">
    <source>
        <dbReference type="Proteomes" id="UP000054270"/>
    </source>
</evidence>
<feature type="region of interest" description="Disordered" evidence="5">
    <location>
        <begin position="1"/>
        <end position="30"/>
    </location>
</feature>
<name>A0A0D2MXL3_HYPSF</name>
<keyword evidence="4 6" id="KW-0472">Membrane</keyword>
<comment type="subcellular location">
    <subcellularLocation>
        <location evidence="1">Membrane</location>
        <topology evidence="1">Multi-pass membrane protein</topology>
    </subcellularLocation>
</comment>
<feature type="transmembrane region" description="Helical" evidence="6">
    <location>
        <begin position="388"/>
        <end position="407"/>
    </location>
</feature>
<feature type="transmembrane region" description="Helical" evidence="6">
    <location>
        <begin position="413"/>
        <end position="438"/>
    </location>
</feature>
<dbReference type="STRING" id="945553.A0A0D2MXL3"/>
<accession>A0A0D2MXL3</accession>
<evidence type="ECO:0000256" key="3">
    <source>
        <dbReference type="ARBA" id="ARBA00022989"/>
    </source>
</evidence>
<evidence type="ECO:0000256" key="1">
    <source>
        <dbReference type="ARBA" id="ARBA00004141"/>
    </source>
</evidence>
<dbReference type="AlphaFoldDB" id="A0A0D2MXL3"/>
<evidence type="ECO:0000256" key="6">
    <source>
        <dbReference type="SAM" id="Phobius"/>
    </source>
</evidence>